<reference evidence="8 9" key="1">
    <citation type="submission" date="2017-07" db="EMBL/GenBank/DDBJ databases">
        <title>Isolation and whole genome analysis of endospore-forming bacteria from heroin.</title>
        <authorList>
            <person name="Kalinowski J."/>
            <person name="Ahrens B."/>
            <person name="Al-Dilaimi A."/>
            <person name="Winkler A."/>
            <person name="Wibberg D."/>
            <person name="Schleenbecker U."/>
            <person name="Ruckert C."/>
            <person name="Wolfel R."/>
            <person name="Grass G."/>
        </authorList>
    </citation>
    <scope>NUCLEOTIDE SEQUENCE [LARGE SCALE GENOMIC DNA]</scope>
    <source>
        <strain evidence="8 9">7539</strain>
    </source>
</reference>
<dbReference type="RefSeq" id="WP_011248222.1">
    <property type="nucleotide sequence ID" value="NZ_CP012475.1"/>
</dbReference>
<dbReference type="PANTHER" id="PTHR43829">
    <property type="entry name" value="AQUAPORIN OR AQUAGLYCEROPORIN RELATED"/>
    <property type="match status" value="1"/>
</dbReference>
<dbReference type="Proteomes" id="UP000216207">
    <property type="component" value="Unassembled WGS sequence"/>
</dbReference>
<evidence type="ECO:0000313" key="8">
    <source>
        <dbReference type="EMBL" id="PAE89365.1"/>
    </source>
</evidence>
<comment type="subcellular location">
    <subcellularLocation>
        <location evidence="1">Membrane</location>
        <topology evidence="1">Multi-pass membrane protein</topology>
    </subcellularLocation>
</comment>
<dbReference type="Gene3D" id="1.20.1080.10">
    <property type="entry name" value="Glycerol uptake facilitator protein"/>
    <property type="match status" value="1"/>
</dbReference>
<keyword evidence="4 7" id="KW-0812">Transmembrane</keyword>
<dbReference type="PRINTS" id="PR02019">
    <property type="entry name" value="AQUAPORIN7"/>
</dbReference>
<keyword evidence="5" id="KW-1133">Transmembrane helix</keyword>
<evidence type="ECO:0000256" key="5">
    <source>
        <dbReference type="ARBA" id="ARBA00022989"/>
    </source>
</evidence>
<keyword evidence="6" id="KW-0472">Membrane</keyword>
<protein>
    <submittedName>
        <fullName evidence="8">Aquaporin family protein</fullName>
    </submittedName>
</protein>
<dbReference type="SUPFAM" id="SSF81338">
    <property type="entry name" value="Aquaporin-like"/>
    <property type="match status" value="1"/>
</dbReference>
<dbReference type="PRINTS" id="PR00783">
    <property type="entry name" value="MINTRINSICP"/>
</dbReference>
<sequence length="234" mass="24057">MAEIMAELIGTMVLIIFGAGVVAGVTLKQSKGEGAGWIAISVGWGFAVALGVYVAGTVSDAHLNPAVTLGFAAIGQFPWAQVPGYIIGQLAGAFLGAVIVFLHYYPHWKATEDAGVKLGVFATGPAIRHLPANFLSELIGTAVLVFGLLAIGANTFSEGLNPIVVGLLIIAIGLSLGGTTGYAINPARDLGPRLAHALLPINKKGPSDWAYAWVPILGPFVGGIVGAVLYTLIF</sequence>
<comment type="caution">
    <text evidence="8">The sequence shown here is derived from an EMBL/GenBank/DDBJ whole genome shotgun (WGS) entry which is preliminary data.</text>
</comment>
<name>A0A268P213_SHOCL</name>
<evidence type="ECO:0000256" key="4">
    <source>
        <dbReference type="ARBA" id="ARBA00022692"/>
    </source>
</evidence>
<dbReference type="NCBIfam" id="TIGR00861">
    <property type="entry name" value="MIP"/>
    <property type="match status" value="1"/>
</dbReference>
<dbReference type="Pfam" id="PF00230">
    <property type="entry name" value="MIP"/>
    <property type="match status" value="1"/>
</dbReference>
<dbReference type="InterPro" id="IPR050363">
    <property type="entry name" value="MIP/Aquaporin"/>
</dbReference>
<dbReference type="InterPro" id="IPR023271">
    <property type="entry name" value="Aquaporin-like"/>
</dbReference>
<dbReference type="InterPro" id="IPR000425">
    <property type="entry name" value="MIP"/>
</dbReference>
<proteinExistence type="inferred from homology"/>
<gene>
    <name evidence="8" type="ORF">CHH72_08735</name>
</gene>
<dbReference type="GO" id="GO:0015254">
    <property type="term" value="F:glycerol channel activity"/>
    <property type="evidence" value="ECO:0007669"/>
    <property type="project" value="TreeGrafter"/>
</dbReference>
<dbReference type="InterPro" id="IPR022357">
    <property type="entry name" value="MIP_CS"/>
</dbReference>
<dbReference type="AlphaFoldDB" id="A0A268P213"/>
<dbReference type="EMBL" id="NPCC01000009">
    <property type="protein sequence ID" value="PAE89365.1"/>
    <property type="molecule type" value="Genomic_DNA"/>
</dbReference>
<dbReference type="OMA" id="WGFAVLT"/>
<dbReference type="GO" id="GO:0005886">
    <property type="term" value="C:plasma membrane"/>
    <property type="evidence" value="ECO:0007669"/>
    <property type="project" value="TreeGrafter"/>
</dbReference>
<organism evidence="8 9">
    <name type="scientific">Shouchella clausii</name>
    <name type="common">Alkalihalobacillus clausii</name>
    <dbReference type="NCBI Taxonomy" id="79880"/>
    <lineage>
        <taxon>Bacteria</taxon>
        <taxon>Bacillati</taxon>
        <taxon>Bacillota</taxon>
        <taxon>Bacilli</taxon>
        <taxon>Bacillales</taxon>
        <taxon>Bacillaceae</taxon>
        <taxon>Shouchella</taxon>
    </lineage>
</organism>
<accession>A0A268P213</accession>
<dbReference type="PANTHER" id="PTHR43829:SF9">
    <property type="entry name" value="AQUAPORIN-9"/>
    <property type="match status" value="1"/>
</dbReference>
<evidence type="ECO:0000256" key="3">
    <source>
        <dbReference type="ARBA" id="ARBA00022448"/>
    </source>
</evidence>
<evidence type="ECO:0000256" key="1">
    <source>
        <dbReference type="ARBA" id="ARBA00004141"/>
    </source>
</evidence>
<evidence type="ECO:0000256" key="2">
    <source>
        <dbReference type="ARBA" id="ARBA00006175"/>
    </source>
</evidence>
<evidence type="ECO:0000313" key="9">
    <source>
        <dbReference type="Proteomes" id="UP000216207"/>
    </source>
</evidence>
<comment type="similarity">
    <text evidence="2 7">Belongs to the MIP/aquaporin (TC 1.A.8) family.</text>
</comment>
<keyword evidence="3 7" id="KW-0813">Transport</keyword>
<evidence type="ECO:0000256" key="6">
    <source>
        <dbReference type="ARBA" id="ARBA00023136"/>
    </source>
</evidence>
<dbReference type="PROSITE" id="PS00221">
    <property type="entry name" value="MIP"/>
    <property type="match status" value="1"/>
</dbReference>
<evidence type="ECO:0000256" key="7">
    <source>
        <dbReference type="RuleBase" id="RU000477"/>
    </source>
</evidence>